<dbReference type="Proteomes" id="UP000195871">
    <property type="component" value="Unassembled WGS sequence"/>
</dbReference>
<dbReference type="AlphaFoldDB" id="A0A099P0G2"/>
<dbReference type="Proteomes" id="UP000249293">
    <property type="component" value="Chromosome 2"/>
</dbReference>
<dbReference type="eggNOG" id="ENOG502RXU4">
    <property type="taxonomic scope" value="Eukaryota"/>
</dbReference>
<evidence type="ECO:0000313" key="13">
    <source>
        <dbReference type="EMBL" id="OUT20999.1"/>
    </source>
</evidence>
<dbReference type="Proteomes" id="UP000189274">
    <property type="component" value="Unassembled WGS sequence"/>
</dbReference>
<dbReference type="GO" id="GO:0000725">
    <property type="term" value="P:recombinational repair"/>
    <property type="evidence" value="ECO:0007669"/>
    <property type="project" value="EnsemblFungi"/>
</dbReference>
<sequence length="281" mass="31573">MFVKFSGGFSKATTVSLRTQVGAVYAQTRLISNEMFEAFGNPVISTKKTDNTNTDPVINISREFVPNVKSSNSATKSEVSSLKDIFNKSLNDLSASDAYQVEDGSKNWSESFHGLGNAPFSKEAQDILYSELPENDIEITPDGLLYLPEIKYRRILNRAFGAGAWGLAPRSETLVQMQETGGLLTREYGLVIHGRLVSIARGEQTFFKESGIPTATEGCKSNALMRCCKDLGIASELWDPRFIKQFKKKNCENIFVEHVVTRKKKKIWKRKDEDVEYPYKK</sequence>
<name>A0A099P0G2_PICKU</name>
<evidence type="ECO:0000313" key="10">
    <source>
        <dbReference type="EMBL" id="AWU75592.1"/>
    </source>
</evidence>
<keyword evidence="7" id="KW-0496">Mitochondrion</keyword>
<dbReference type="PANTHER" id="PTHR31404">
    <property type="entry name" value="MITOCHONDRIAL GENOME MAINTENANCE PROTEIN MGM101"/>
    <property type="match status" value="1"/>
</dbReference>
<evidence type="ECO:0000313" key="12">
    <source>
        <dbReference type="EMBL" id="ONH72578.1"/>
    </source>
</evidence>
<evidence type="ECO:0000313" key="15">
    <source>
        <dbReference type="Proteomes" id="UP000189274"/>
    </source>
</evidence>
<reference evidence="13 16" key="5">
    <citation type="submission" date="2017-05" db="EMBL/GenBank/DDBJ databases">
        <title>The Genome Sequence of Candida krusei Ckrusei653.</title>
        <authorList>
            <person name="Cuomo C."/>
            <person name="Forche A."/>
            <person name="Young S."/>
            <person name="Abouelleil A."/>
            <person name="Cao P."/>
            <person name="Chapman S."/>
            <person name="Cusick C."/>
            <person name="Shea T."/>
            <person name="Nusbaum C."/>
            <person name="Birren B."/>
        </authorList>
    </citation>
    <scope>NUCLEOTIDE SEQUENCE [LARGE SCALE GENOMIC DNA]</scope>
    <source>
        <strain evidence="13 16">Ckrusei653</strain>
    </source>
</reference>
<dbReference type="EMBL" id="CP028774">
    <property type="protein sequence ID" value="AWU75592.1"/>
    <property type="molecule type" value="Genomic_DNA"/>
</dbReference>
<proteinExistence type="inferred from homology"/>
<dbReference type="EMBL" id="NHMM01000006">
    <property type="protein sequence ID" value="OUT20999.1"/>
    <property type="molecule type" value="Genomic_DNA"/>
</dbReference>
<keyword evidence="9" id="KW-1135">Mitochondrion nucleoid</keyword>
<comment type="subcellular location">
    <subcellularLocation>
        <location evidence="1">Mitochondrion matrix</location>
        <location evidence="1">Mitochondrion nucleoid</location>
    </subcellularLocation>
</comment>
<evidence type="ECO:0000256" key="5">
    <source>
        <dbReference type="ARBA" id="ARBA00022946"/>
    </source>
</evidence>
<dbReference type="EMBL" id="MQVM01000020">
    <property type="protein sequence ID" value="ONH72578.1"/>
    <property type="molecule type" value="Genomic_DNA"/>
</dbReference>
<dbReference type="EMBL" id="JQFK01000018">
    <property type="protein sequence ID" value="KGK38523.1"/>
    <property type="molecule type" value="Genomic_DNA"/>
</dbReference>
<evidence type="ECO:0000256" key="6">
    <source>
        <dbReference type="ARBA" id="ARBA00023125"/>
    </source>
</evidence>
<keyword evidence="6" id="KW-0238">DNA-binding</keyword>
<keyword evidence="8" id="KW-0234">DNA repair</keyword>
<evidence type="ECO:0000256" key="3">
    <source>
        <dbReference type="ARBA" id="ARBA00013628"/>
    </source>
</evidence>
<evidence type="ECO:0000256" key="4">
    <source>
        <dbReference type="ARBA" id="ARBA00022763"/>
    </source>
</evidence>
<evidence type="ECO:0000256" key="9">
    <source>
        <dbReference type="ARBA" id="ARBA00023271"/>
    </source>
</evidence>
<comment type="similarity">
    <text evidence="2">Belongs to the MGM101 family.</text>
</comment>
<dbReference type="GO" id="GO:0003697">
    <property type="term" value="F:single-stranded DNA binding"/>
    <property type="evidence" value="ECO:0007669"/>
    <property type="project" value="EnsemblFungi"/>
</dbReference>
<keyword evidence="17" id="KW-1185">Reference proteome</keyword>
<reference evidence="11" key="2">
    <citation type="submission" date="2014-08" db="EMBL/GenBank/DDBJ databases">
        <title>Exploiting Issatchenkia orientalis SD108 for Succinic Acid Production.</title>
        <authorList>
            <person name="Xiao H."/>
            <person name="Shao Z."/>
            <person name="Jiang Y."/>
            <person name="Dole S."/>
            <person name="Zhao H."/>
        </authorList>
    </citation>
    <scope>NUCLEOTIDE SEQUENCE [LARGE SCALE GENOMIC DNA]</scope>
    <source>
        <strain evidence="11">SD108</strain>
    </source>
</reference>
<reference evidence="12" key="4">
    <citation type="submission" date="2017-01" db="EMBL/GenBank/DDBJ databases">
        <authorList>
            <person name="Mah S.A."/>
            <person name="Swanson W.J."/>
            <person name="Moy G.W."/>
            <person name="Vacquier V.D."/>
        </authorList>
    </citation>
    <scope>NUCLEOTIDE SEQUENCE [LARGE SCALE GENOMIC DNA]</scope>
    <source>
        <strain evidence="12">129</strain>
    </source>
</reference>
<dbReference type="GO" id="GO:0036297">
    <property type="term" value="P:interstrand cross-link repair"/>
    <property type="evidence" value="ECO:0007669"/>
    <property type="project" value="EnsemblFungi"/>
</dbReference>
<dbReference type="OrthoDB" id="17164at2759"/>
<reference evidence="10 17" key="6">
    <citation type="submission" date="2018-06" db="EMBL/GenBank/DDBJ databases">
        <title>Population genomics shows no distinction between pathogenic Candida krusei and environmental Pichia kudriavzevii: One species, four names.</title>
        <authorList>
            <person name="Douglass A.P."/>
            <person name="Offei B."/>
            <person name="Braun-Galleani S."/>
            <person name="Coughlan A.Y."/>
            <person name="Martos A."/>
            <person name="Ortiz-Merino R.A."/>
            <person name="Byrne K.P."/>
            <person name="Wolfe K.H."/>
        </authorList>
    </citation>
    <scope>NUCLEOTIDE SEQUENCE [LARGE SCALE GENOMIC DNA]</scope>
    <source>
        <strain evidence="10 17">CBS573</strain>
    </source>
</reference>
<reference evidence="14" key="1">
    <citation type="journal article" date="2014" name="Microb. Cell Fact.">
        <title>Exploiting Issatchenkia orientalis SD108 for succinic acid production.</title>
        <authorList>
            <person name="Xiao H."/>
            <person name="Shao Z."/>
            <person name="Jiang Y."/>
            <person name="Dole S."/>
            <person name="Zhao H."/>
        </authorList>
    </citation>
    <scope>NUCLEOTIDE SEQUENCE [LARGE SCALE GENOMIC DNA]</scope>
    <source>
        <strain evidence="14">SD108</strain>
    </source>
</reference>
<accession>A0A099P0G2</accession>
<organism evidence="11 14">
    <name type="scientific">Pichia kudriavzevii</name>
    <name type="common">Yeast</name>
    <name type="synonym">Issatchenkia orientalis</name>
    <dbReference type="NCBI Taxonomy" id="4909"/>
    <lineage>
        <taxon>Eukaryota</taxon>
        <taxon>Fungi</taxon>
        <taxon>Dikarya</taxon>
        <taxon>Ascomycota</taxon>
        <taxon>Saccharomycotina</taxon>
        <taxon>Pichiomycetes</taxon>
        <taxon>Pichiales</taxon>
        <taxon>Pichiaceae</taxon>
        <taxon>Pichia</taxon>
    </lineage>
</organism>
<keyword evidence="5" id="KW-0809">Transit peptide</keyword>
<evidence type="ECO:0000313" key="16">
    <source>
        <dbReference type="Proteomes" id="UP000195871"/>
    </source>
</evidence>
<dbReference type="PANTHER" id="PTHR31404:SF0">
    <property type="entry name" value="MITOCHONDRIAL GENOME MAINTENANCE PROTEIN MGM101"/>
    <property type="match status" value="1"/>
</dbReference>
<evidence type="ECO:0000256" key="7">
    <source>
        <dbReference type="ARBA" id="ARBA00023128"/>
    </source>
</evidence>
<dbReference type="Pfam" id="PF06420">
    <property type="entry name" value="Mgm101p"/>
    <property type="match status" value="1"/>
</dbReference>
<dbReference type="VEuPathDB" id="FungiDB:C5L36_0B08380"/>
<evidence type="ECO:0000313" key="11">
    <source>
        <dbReference type="EMBL" id="KGK38523.1"/>
    </source>
</evidence>
<dbReference type="InterPro" id="IPR009446">
    <property type="entry name" value="Mgm101"/>
</dbReference>
<gene>
    <name evidence="12" type="ORF">BOH78_3708</name>
    <name evidence="10" type="ORF">C5L36_0B08380</name>
    <name evidence="13" type="ORF">CAS74_003996</name>
    <name evidence="11" type="ORF">JL09_g2302</name>
</gene>
<keyword evidence="4" id="KW-0227">DNA damage</keyword>
<dbReference type="STRING" id="4909.A0A099P0G2"/>
<protein>
    <recommendedName>
        <fullName evidence="3">Mitochondrial genome maintenance protein MGM101</fullName>
    </recommendedName>
</protein>
<evidence type="ECO:0000313" key="17">
    <source>
        <dbReference type="Proteomes" id="UP000249293"/>
    </source>
</evidence>
<evidence type="ECO:0000256" key="8">
    <source>
        <dbReference type="ARBA" id="ARBA00023204"/>
    </source>
</evidence>
<dbReference type="Proteomes" id="UP000029867">
    <property type="component" value="Unassembled WGS sequence"/>
</dbReference>
<evidence type="ECO:0000256" key="2">
    <source>
        <dbReference type="ARBA" id="ARBA00007053"/>
    </source>
</evidence>
<evidence type="ECO:0000256" key="1">
    <source>
        <dbReference type="ARBA" id="ARBA00004436"/>
    </source>
</evidence>
<reference evidence="15" key="3">
    <citation type="journal article" date="2017" name="Genome Announc.">
        <title>Genome sequences of Cyberlindnera fabianii 65, Pichia kudriavzevii 129, and Saccharomyces cerevisiae 131 isolated from fermented masau fruits in Zimbabwe.</title>
        <authorList>
            <person name="van Rijswijck I.M.H."/>
            <person name="Derks M.F.L."/>
            <person name="Abee T."/>
            <person name="de Ridder D."/>
            <person name="Smid E.J."/>
        </authorList>
    </citation>
    <scope>NUCLEOTIDE SEQUENCE [LARGE SCALE GENOMIC DNA]</scope>
    <source>
        <strain evidence="15">129</strain>
    </source>
</reference>
<dbReference type="GO" id="GO:0000262">
    <property type="term" value="C:mitochondrial chromosome"/>
    <property type="evidence" value="ECO:0007669"/>
    <property type="project" value="InterPro"/>
</dbReference>
<evidence type="ECO:0000313" key="14">
    <source>
        <dbReference type="Proteomes" id="UP000029867"/>
    </source>
</evidence>
<dbReference type="HOGENOM" id="CLU_028692_1_0_1"/>